<evidence type="ECO:0000313" key="2">
    <source>
        <dbReference type="EMBL" id="GGA05060.1"/>
    </source>
</evidence>
<feature type="signal peptide" evidence="1">
    <location>
        <begin position="1"/>
        <end position="21"/>
    </location>
</feature>
<evidence type="ECO:0000256" key="1">
    <source>
        <dbReference type="SAM" id="SignalP"/>
    </source>
</evidence>
<evidence type="ECO:0000313" key="3">
    <source>
        <dbReference type="Proteomes" id="UP000628017"/>
    </source>
</evidence>
<accession>A0A916VM34</accession>
<comment type="caution">
    <text evidence="2">The sequence shown here is derived from an EMBL/GenBank/DDBJ whole genome shotgun (WGS) entry which is preliminary data.</text>
</comment>
<gene>
    <name evidence="2" type="ORF">GCM10011498_00570</name>
</gene>
<dbReference type="AlphaFoldDB" id="A0A916VM34"/>
<dbReference type="EMBL" id="BMKA01000001">
    <property type="protein sequence ID" value="GGA05060.1"/>
    <property type="molecule type" value="Genomic_DNA"/>
</dbReference>
<reference evidence="2" key="2">
    <citation type="submission" date="2020-09" db="EMBL/GenBank/DDBJ databases">
        <authorList>
            <person name="Sun Q."/>
            <person name="Zhou Y."/>
        </authorList>
    </citation>
    <scope>NUCLEOTIDE SEQUENCE</scope>
    <source>
        <strain evidence="2">CGMCC 1.15880</strain>
    </source>
</reference>
<reference evidence="2" key="1">
    <citation type="journal article" date="2014" name="Int. J. Syst. Evol. Microbiol.">
        <title>Complete genome sequence of Corynebacterium casei LMG S-19264T (=DSM 44701T), isolated from a smear-ripened cheese.</title>
        <authorList>
            <consortium name="US DOE Joint Genome Institute (JGI-PGF)"/>
            <person name="Walter F."/>
            <person name="Albersmeier A."/>
            <person name="Kalinowski J."/>
            <person name="Ruckert C."/>
        </authorList>
    </citation>
    <scope>NUCLEOTIDE SEQUENCE</scope>
    <source>
        <strain evidence="2">CGMCC 1.15880</strain>
    </source>
</reference>
<proteinExistence type="predicted"/>
<keyword evidence="3" id="KW-1185">Reference proteome</keyword>
<sequence length="139" mass="15478">MIKLRYALPAVMVIMTQAAFSDPILASYYATIDRQDFYNSSGAPLKDVGSVIQQDRANFHRFGVRHSGDESDPYFGDRAMRARIPDLVRAGGVDHYLRQLLGRGWQGYSQTWLIQICGTPGRITHLRIAPADGDGYPGC</sequence>
<protein>
    <submittedName>
        <fullName evidence="2">Uncharacterized protein</fullName>
    </submittedName>
</protein>
<dbReference type="RefSeq" id="WP_188669793.1">
    <property type="nucleotide sequence ID" value="NZ_BMKA01000001.1"/>
</dbReference>
<feature type="chain" id="PRO_5036905005" evidence="1">
    <location>
        <begin position="22"/>
        <end position="139"/>
    </location>
</feature>
<keyword evidence="1" id="KW-0732">Signal</keyword>
<name>A0A916VM34_9RHOB</name>
<organism evidence="2 3">
    <name type="scientific">Neptunicoccus cionae</name>
    <dbReference type="NCBI Taxonomy" id="2035344"/>
    <lineage>
        <taxon>Bacteria</taxon>
        <taxon>Pseudomonadati</taxon>
        <taxon>Pseudomonadota</taxon>
        <taxon>Alphaproteobacteria</taxon>
        <taxon>Rhodobacterales</taxon>
        <taxon>Paracoccaceae</taxon>
        <taxon>Neptunicoccus</taxon>
    </lineage>
</organism>
<dbReference type="Proteomes" id="UP000628017">
    <property type="component" value="Unassembled WGS sequence"/>
</dbReference>